<dbReference type="Proteomes" id="UP000015102">
    <property type="component" value="Unassembled WGS sequence"/>
</dbReference>
<sequence>MQSGCCTLRCPTFLQNVSDHKLHLTRDRPFDFRKISSCTPFKGAEHTCFTRIDYKTSKKYYDYIQNMNDSTKIV</sequence>
<keyword evidence="2" id="KW-1185">Reference proteome</keyword>
<name>T1GYQ2_MEGSC</name>
<evidence type="ECO:0000313" key="2">
    <source>
        <dbReference type="Proteomes" id="UP000015102"/>
    </source>
</evidence>
<dbReference type="EMBL" id="CAQQ02382771">
    <property type="status" value="NOT_ANNOTATED_CDS"/>
    <property type="molecule type" value="Genomic_DNA"/>
</dbReference>
<reference evidence="1" key="2">
    <citation type="submission" date="2015-06" db="UniProtKB">
        <authorList>
            <consortium name="EnsemblMetazoa"/>
        </authorList>
    </citation>
    <scope>IDENTIFICATION</scope>
</reference>
<evidence type="ECO:0000313" key="1">
    <source>
        <dbReference type="EnsemblMetazoa" id="MESCA008989-PA"/>
    </source>
</evidence>
<protein>
    <submittedName>
        <fullName evidence="1">Uncharacterized protein</fullName>
    </submittedName>
</protein>
<dbReference type="AlphaFoldDB" id="T1GYQ2"/>
<dbReference type="HOGENOM" id="CLU_2690634_0_0_1"/>
<proteinExistence type="predicted"/>
<reference evidence="2" key="1">
    <citation type="submission" date="2013-02" db="EMBL/GenBank/DDBJ databases">
        <authorList>
            <person name="Hughes D."/>
        </authorList>
    </citation>
    <scope>NUCLEOTIDE SEQUENCE</scope>
    <source>
        <strain>Durham</strain>
        <strain evidence="2">NC isolate 2 -- Noor lab</strain>
    </source>
</reference>
<dbReference type="EMBL" id="CAQQ02382770">
    <property type="status" value="NOT_ANNOTATED_CDS"/>
    <property type="molecule type" value="Genomic_DNA"/>
</dbReference>
<accession>T1GYQ2</accession>
<dbReference type="EnsemblMetazoa" id="MESCA008989-RA">
    <property type="protein sequence ID" value="MESCA008989-PA"/>
    <property type="gene ID" value="MESCA008989"/>
</dbReference>
<organism evidence="1 2">
    <name type="scientific">Megaselia scalaris</name>
    <name type="common">Humpbacked fly</name>
    <name type="synonym">Phora scalaris</name>
    <dbReference type="NCBI Taxonomy" id="36166"/>
    <lineage>
        <taxon>Eukaryota</taxon>
        <taxon>Metazoa</taxon>
        <taxon>Ecdysozoa</taxon>
        <taxon>Arthropoda</taxon>
        <taxon>Hexapoda</taxon>
        <taxon>Insecta</taxon>
        <taxon>Pterygota</taxon>
        <taxon>Neoptera</taxon>
        <taxon>Endopterygota</taxon>
        <taxon>Diptera</taxon>
        <taxon>Brachycera</taxon>
        <taxon>Muscomorpha</taxon>
        <taxon>Platypezoidea</taxon>
        <taxon>Phoridae</taxon>
        <taxon>Megaseliini</taxon>
        <taxon>Megaselia</taxon>
    </lineage>
</organism>